<gene>
    <name evidence="2" type="ORF">CGLO_13337</name>
</gene>
<dbReference type="AlphaFoldDB" id="T0L7C4"/>
<evidence type="ECO:0000256" key="1">
    <source>
        <dbReference type="SAM" id="MobiDB-lite"/>
    </source>
</evidence>
<dbReference type="HOGENOM" id="CLU_3410642_0_0_1"/>
<name>T0L7C4_COLGC</name>
<reference evidence="3" key="1">
    <citation type="journal article" date="2013" name="Mol. Plant Microbe Interact.">
        <title>Global aspects of pacC regulation of pathogenicity genes in Colletotrichum gloeosporioides as revealed by transcriptome analysis.</title>
        <authorList>
            <person name="Alkan N."/>
            <person name="Meng X."/>
            <person name="Friedlander G."/>
            <person name="Reuveni E."/>
            <person name="Sukno S."/>
            <person name="Sherman A."/>
            <person name="Thon M."/>
            <person name="Fluhr R."/>
            <person name="Prusky D."/>
        </authorList>
    </citation>
    <scope>NUCLEOTIDE SEQUENCE [LARGE SCALE GENOMIC DNA]</scope>
    <source>
        <strain evidence="3">Cg-14</strain>
    </source>
</reference>
<organism evidence="2 3">
    <name type="scientific">Colletotrichum gloeosporioides (strain Cg-14)</name>
    <name type="common">Anthracnose fungus</name>
    <name type="synonym">Glomerella cingulata</name>
    <dbReference type="NCBI Taxonomy" id="1237896"/>
    <lineage>
        <taxon>Eukaryota</taxon>
        <taxon>Fungi</taxon>
        <taxon>Dikarya</taxon>
        <taxon>Ascomycota</taxon>
        <taxon>Pezizomycotina</taxon>
        <taxon>Sordariomycetes</taxon>
        <taxon>Hypocreomycetidae</taxon>
        <taxon>Glomerellales</taxon>
        <taxon>Glomerellaceae</taxon>
        <taxon>Colletotrichum</taxon>
        <taxon>Colletotrichum gloeosporioides species complex</taxon>
    </lineage>
</organism>
<feature type="region of interest" description="Disordered" evidence="1">
    <location>
        <begin position="1"/>
        <end position="29"/>
    </location>
</feature>
<protein>
    <submittedName>
        <fullName evidence="2">Uncharacterized protein</fullName>
    </submittedName>
</protein>
<proteinExistence type="predicted"/>
<comment type="caution">
    <text evidence="2">The sequence shown here is derived from an EMBL/GenBank/DDBJ whole genome shotgun (WGS) entry which is preliminary data.</text>
</comment>
<dbReference type="EMBL" id="AMYD01002929">
    <property type="protein sequence ID" value="EQB47506.1"/>
    <property type="molecule type" value="Genomic_DNA"/>
</dbReference>
<evidence type="ECO:0000313" key="2">
    <source>
        <dbReference type="EMBL" id="EQB47506.1"/>
    </source>
</evidence>
<dbReference type="Proteomes" id="UP000015530">
    <property type="component" value="Unassembled WGS sequence"/>
</dbReference>
<evidence type="ECO:0000313" key="3">
    <source>
        <dbReference type="Proteomes" id="UP000015530"/>
    </source>
</evidence>
<accession>T0L7C4</accession>
<sequence length="29" mass="2959">MAHAYSSMANPVSEAAPRGHRAEMGVSGS</sequence>